<gene>
    <name evidence="2" type="ORF">AVEN_162823_1</name>
</gene>
<evidence type="ECO:0000313" key="3">
    <source>
        <dbReference type="Proteomes" id="UP000499080"/>
    </source>
</evidence>
<comment type="caution">
    <text evidence="2">The sequence shown here is derived from an EMBL/GenBank/DDBJ whole genome shotgun (WGS) entry which is preliminary data.</text>
</comment>
<dbReference type="AlphaFoldDB" id="A0A4Y2C5S9"/>
<accession>A0A4Y2C5S9</accession>
<evidence type="ECO:0000256" key="1">
    <source>
        <dbReference type="SAM" id="MobiDB-lite"/>
    </source>
</evidence>
<organism evidence="2 3">
    <name type="scientific">Araneus ventricosus</name>
    <name type="common">Orbweaver spider</name>
    <name type="synonym">Epeira ventricosa</name>
    <dbReference type="NCBI Taxonomy" id="182803"/>
    <lineage>
        <taxon>Eukaryota</taxon>
        <taxon>Metazoa</taxon>
        <taxon>Ecdysozoa</taxon>
        <taxon>Arthropoda</taxon>
        <taxon>Chelicerata</taxon>
        <taxon>Arachnida</taxon>
        <taxon>Araneae</taxon>
        <taxon>Araneomorphae</taxon>
        <taxon>Entelegynae</taxon>
        <taxon>Araneoidea</taxon>
        <taxon>Araneidae</taxon>
        <taxon>Araneus</taxon>
    </lineage>
</organism>
<proteinExistence type="predicted"/>
<evidence type="ECO:0000313" key="2">
    <source>
        <dbReference type="EMBL" id="GBL99810.1"/>
    </source>
</evidence>
<feature type="region of interest" description="Disordered" evidence="1">
    <location>
        <begin position="1"/>
        <end position="33"/>
    </location>
</feature>
<feature type="compositionally biased region" description="Basic and acidic residues" evidence="1">
    <location>
        <begin position="20"/>
        <end position="29"/>
    </location>
</feature>
<protein>
    <submittedName>
        <fullName evidence="2">Uncharacterized protein</fullName>
    </submittedName>
</protein>
<name>A0A4Y2C5S9_ARAVE</name>
<dbReference type="Proteomes" id="UP000499080">
    <property type="component" value="Unassembled WGS sequence"/>
</dbReference>
<dbReference type="EMBL" id="BGPR01000151">
    <property type="protein sequence ID" value="GBL99810.1"/>
    <property type="molecule type" value="Genomic_DNA"/>
</dbReference>
<reference evidence="2 3" key="1">
    <citation type="journal article" date="2019" name="Sci. Rep.">
        <title>Orb-weaving spider Araneus ventricosus genome elucidates the spidroin gene catalogue.</title>
        <authorList>
            <person name="Kono N."/>
            <person name="Nakamura H."/>
            <person name="Ohtoshi R."/>
            <person name="Moran D.A.P."/>
            <person name="Shinohara A."/>
            <person name="Yoshida Y."/>
            <person name="Fujiwara M."/>
            <person name="Mori M."/>
            <person name="Tomita M."/>
            <person name="Arakawa K."/>
        </authorList>
    </citation>
    <scope>NUCLEOTIDE SEQUENCE [LARGE SCALE GENOMIC DNA]</scope>
</reference>
<keyword evidence="3" id="KW-1185">Reference proteome</keyword>
<sequence length="110" mass="13043">MTSAPPRPEFATDNNQPRTMRNERTHLELSTRQSPMETWNMPWFLDSTLQEVRGERRTALEHVQQRELRIPLRSPKNGQDLYGRERLVNVQYGAKNPVPIIQINSKWYIK</sequence>